<name>A0A6J5X9P7_PRUAR</name>
<dbReference type="OrthoDB" id="1433721at2759"/>
<protein>
    <recommendedName>
        <fullName evidence="3">Aminotransferase-like plant mobile domain-containing protein</fullName>
    </recommendedName>
</protein>
<sequence length="142" mass="16564">MVELNLISFLNNNCVLGPRYLEKKSDQLCKYEPHPIRASIPVCQYEGIDWTNWNKMLPRFFPKIDVSSMDFYWVDWADSPLLGSAVMFWNSAFNTFDFGVGLMLISILDLDVIFGFQPHGRSANWFGDFQDDHSKDREEKEP</sequence>
<accession>A0A6J5X9P7</accession>
<evidence type="ECO:0000313" key="1">
    <source>
        <dbReference type="EMBL" id="CAB4309601.1"/>
    </source>
</evidence>
<proteinExistence type="predicted"/>
<reference evidence="2" key="1">
    <citation type="journal article" date="2020" name="Genome Biol.">
        <title>Gamete binning: chromosome-level and haplotype-resolved genome assembly enabled by high-throughput single-cell sequencing of gamete genomes.</title>
        <authorList>
            <person name="Campoy J.A."/>
            <person name="Sun H."/>
            <person name="Goel M."/>
            <person name="Jiao W.-B."/>
            <person name="Folz-Donahue K."/>
            <person name="Wang N."/>
            <person name="Rubio M."/>
            <person name="Liu C."/>
            <person name="Kukat C."/>
            <person name="Ruiz D."/>
            <person name="Huettel B."/>
            <person name="Schneeberger K."/>
        </authorList>
    </citation>
    <scope>NUCLEOTIDE SEQUENCE [LARGE SCALE GENOMIC DNA]</scope>
    <source>
        <strain evidence="2">cv. Rojo Pasion</strain>
    </source>
</reference>
<evidence type="ECO:0008006" key="3">
    <source>
        <dbReference type="Google" id="ProtNLM"/>
    </source>
</evidence>
<organism evidence="1 2">
    <name type="scientific">Prunus armeniaca</name>
    <name type="common">Apricot</name>
    <name type="synonym">Armeniaca vulgaris</name>
    <dbReference type="NCBI Taxonomy" id="36596"/>
    <lineage>
        <taxon>Eukaryota</taxon>
        <taxon>Viridiplantae</taxon>
        <taxon>Streptophyta</taxon>
        <taxon>Embryophyta</taxon>
        <taxon>Tracheophyta</taxon>
        <taxon>Spermatophyta</taxon>
        <taxon>Magnoliopsida</taxon>
        <taxon>eudicotyledons</taxon>
        <taxon>Gunneridae</taxon>
        <taxon>Pentapetalae</taxon>
        <taxon>rosids</taxon>
        <taxon>fabids</taxon>
        <taxon>Rosales</taxon>
        <taxon>Rosaceae</taxon>
        <taxon>Amygdaloideae</taxon>
        <taxon>Amygdaleae</taxon>
        <taxon>Prunus</taxon>
    </lineage>
</organism>
<gene>
    <name evidence="1" type="ORF">ORAREDHAP_LOCUS30882</name>
</gene>
<evidence type="ECO:0000313" key="2">
    <source>
        <dbReference type="Proteomes" id="UP000507245"/>
    </source>
</evidence>
<dbReference type="EMBL" id="CAEKKB010000005">
    <property type="protein sequence ID" value="CAB4309601.1"/>
    <property type="molecule type" value="Genomic_DNA"/>
</dbReference>
<dbReference type="AlphaFoldDB" id="A0A6J5X9P7"/>
<dbReference type="Proteomes" id="UP000507245">
    <property type="component" value="Unassembled WGS sequence"/>
</dbReference>
<keyword evidence="2" id="KW-1185">Reference proteome</keyword>